<dbReference type="InterPro" id="IPR000477">
    <property type="entry name" value="RT_dom"/>
</dbReference>
<dbReference type="SUPFAM" id="SSF56672">
    <property type="entry name" value="DNA/RNA polymerases"/>
    <property type="match status" value="1"/>
</dbReference>
<gene>
    <name evidence="2" type="primary">PO11_183</name>
    <name evidence="2" type="ORF">AVEN_1371_1</name>
</gene>
<sequence length="300" mass="33987">MDPQPYNLAQLATALESAWLNIPVNTFRNLIDSLPARLAAVRSAKGGYSGFWQYRFRERKSADDTLLHVTSLLEQARRQEKHAVLISLDISGAFDSLQYSSIRDRFASLSLFSNISETLLDTLRNRKVAMQTNVGPVLWEQTQGCPQISCSGPAFWNIVADEILSVQWPQGVHLQAFDDDFAFIVTDNTREGLRKFSKLALDKFKEWADKIKLHVAMEKSSHVLFSKLVRGPTIKWGNQSIIRKSHLKYLSLTVDHKLSWLPHVIEQGKVPWINTNISAESQENLGASTKTSEDFCIKQL</sequence>
<dbReference type="GO" id="GO:0071897">
    <property type="term" value="P:DNA biosynthetic process"/>
    <property type="evidence" value="ECO:0007669"/>
    <property type="project" value="UniProtKB-ARBA"/>
</dbReference>
<proteinExistence type="predicted"/>
<dbReference type="EMBL" id="BGPR01019228">
    <property type="protein sequence ID" value="GBN81342.1"/>
    <property type="molecule type" value="Genomic_DNA"/>
</dbReference>
<dbReference type="GO" id="GO:0003676">
    <property type="term" value="F:nucleic acid binding"/>
    <property type="evidence" value="ECO:0007669"/>
    <property type="project" value="InterPro"/>
</dbReference>
<dbReference type="AlphaFoldDB" id="A0A4Y2RZR0"/>
<name>A0A4Y2RZR0_ARAVE</name>
<keyword evidence="3" id="KW-1185">Reference proteome</keyword>
<dbReference type="PANTHER" id="PTHR19446">
    <property type="entry name" value="REVERSE TRANSCRIPTASES"/>
    <property type="match status" value="1"/>
</dbReference>
<reference evidence="2 3" key="1">
    <citation type="journal article" date="2019" name="Sci. Rep.">
        <title>Orb-weaving spider Araneus ventricosus genome elucidates the spidroin gene catalogue.</title>
        <authorList>
            <person name="Kono N."/>
            <person name="Nakamura H."/>
            <person name="Ohtoshi R."/>
            <person name="Moran D.A.P."/>
            <person name="Shinohara A."/>
            <person name="Yoshida Y."/>
            <person name="Fujiwara M."/>
            <person name="Mori M."/>
            <person name="Tomita M."/>
            <person name="Arakawa K."/>
        </authorList>
    </citation>
    <scope>NUCLEOTIDE SEQUENCE [LARGE SCALE GENOMIC DNA]</scope>
</reference>
<feature type="domain" description="Reverse transcriptase" evidence="1">
    <location>
        <begin position="1"/>
        <end position="254"/>
    </location>
</feature>
<dbReference type="InterPro" id="IPR043502">
    <property type="entry name" value="DNA/RNA_pol_sf"/>
</dbReference>
<organism evidence="2 3">
    <name type="scientific">Araneus ventricosus</name>
    <name type="common">Orbweaver spider</name>
    <name type="synonym">Epeira ventricosa</name>
    <dbReference type="NCBI Taxonomy" id="182803"/>
    <lineage>
        <taxon>Eukaryota</taxon>
        <taxon>Metazoa</taxon>
        <taxon>Ecdysozoa</taxon>
        <taxon>Arthropoda</taxon>
        <taxon>Chelicerata</taxon>
        <taxon>Arachnida</taxon>
        <taxon>Araneae</taxon>
        <taxon>Araneomorphae</taxon>
        <taxon>Entelegynae</taxon>
        <taxon>Araneoidea</taxon>
        <taxon>Araneidae</taxon>
        <taxon>Araneus</taxon>
    </lineage>
</organism>
<dbReference type="OrthoDB" id="6538033at2759"/>
<protein>
    <submittedName>
        <fullName evidence="2">Retrovirus-related Pol polyprotein from type-1 retrotransposable element R1</fullName>
    </submittedName>
</protein>
<dbReference type="Pfam" id="PF00078">
    <property type="entry name" value="RVT_1"/>
    <property type="match status" value="1"/>
</dbReference>
<comment type="caution">
    <text evidence="2">The sequence shown here is derived from an EMBL/GenBank/DDBJ whole genome shotgun (WGS) entry which is preliminary data.</text>
</comment>
<evidence type="ECO:0000259" key="1">
    <source>
        <dbReference type="PROSITE" id="PS50878"/>
    </source>
</evidence>
<dbReference type="Proteomes" id="UP000499080">
    <property type="component" value="Unassembled WGS sequence"/>
</dbReference>
<dbReference type="Gene3D" id="3.30.420.10">
    <property type="entry name" value="Ribonuclease H-like superfamily/Ribonuclease H"/>
    <property type="match status" value="1"/>
</dbReference>
<evidence type="ECO:0000313" key="3">
    <source>
        <dbReference type="Proteomes" id="UP000499080"/>
    </source>
</evidence>
<evidence type="ECO:0000313" key="2">
    <source>
        <dbReference type="EMBL" id="GBN81342.1"/>
    </source>
</evidence>
<accession>A0A4Y2RZR0</accession>
<dbReference type="PROSITE" id="PS50878">
    <property type="entry name" value="RT_POL"/>
    <property type="match status" value="1"/>
</dbReference>
<dbReference type="InterPro" id="IPR036397">
    <property type="entry name" value="RNaseH_sf"/>
</dbReference>